<reference evidence="1 2" key="1">
    <citation type="submission" date="2021-01" db="EMBL/GenBank/DDBJ databases">
        <title>Genome Sequencing of Type Strains.</title>
        <authorList>
            <person name="Lemaire J.F."/>
            <person name="Inderbitzin P."/>
            <person name="Collins S.B."/>
            <person name="Wespe N."/>
            <person name="Knight-Connoni V."/>
        </authorList>
    </citation>
    <scope>NUCLEOTIDE SEQUENCE [LARGE SCALE GENOMIC DNA]</scope>
    <source>
        <strain evidence="1 2">DSM 14730</strain>
    </source>
</reference>
<evidence type="ECO:0000313" key="2">
    <source>
        <dbReference type="Proteomes" id="UP001319060"/>
    </source>
</evidence>
<organism evidence="1 2">
    <name type="scientific">Fictibacillus barbaricus</name>
    <dbReference type="NCBI Taxonomy" id="182136"/>
    <lineage>
        <taxon>Bacteria</taxon>
        <taxon>Bacillati</taxon>
        <taxon>Bacillota</taxon>
        <taxon>Bacilli</taxon>
        <taxon>Bacillales</taxon>
        <taxon>Fictibacillaceae</taxon>
        <taxon>Fictibacillus</taxon>
    </lineage>
</organism>
<comment type="caution">
    <text evidence="1">The sequence shown here is derived from an EMBL/GenBank/DDBJ whole genome shotgun (WGS) entry which is preliminary data.</text>
</comment>
<dbReference type="PROSITE" id="PS51257">
    <property type="entry name" value="PROKAR_LIPOPROTEIN"/>
    <property type="match status" value="1"/>
</dbReference>
<dbReference type="EMBL" id="JAFHKS010000043">
    <property type="protein sequence ID" value="MBN3545454.1"/>
    <property type="molecule type" value="Genomic_DNA"/>
</dbReference>
<evidence type="ECO:0008006" key="3">
    <source>
        <dbReference type="Google" id="ProtNLM"/>
    </source>
</evidence>
<name>A0ABS2ZDN4_9BACL</name>
<evidence type="ECO:0000313" key="1">
    <source>
        <dbReference type="EMBL" id="MBN3545454.1"/>
    </source>
</evidence>
<protein>
    <recommendedName>
        <fullName evidence="3">DUF3221 domain-containing protein</fullName>
    </recommendedName>
</protein>
<keyword evidence="2" id="KW-1185">Reference proteome</keyword>
<dbReference type="Proteomes" id="UP001319060">
    <property type="component" value="Unassembled WGS sequence"/>
</dbReference>
<proteinExistence type="predicted"/>
<accession>A0ABS2ZDN4</accession>
<gene>
    <name evidence="1" type="ORF">JYA64_09115</name>
</gene>
<dbReference type="RefSeq" id="WP_188402336.1">
    <property type="nucleotide sequence ID" value="NZ_BMCE01000002.1"/>
</dbReference>
<sequence length="115" mass="12797">MKYGFILMNICILLFGCSGTSSFEGKLFENKKGYLIVDCSDEVNKGENNVKDLGYLCKVLVTGKTAFFNENGKKLNANELSEGANLKIVLVSSDKISKKEDTREVEAKEIHIHND</sequence>